<dbReference type="Proteomes" id="UP000008810">
    <property type="component" value="Chromosome 2"/>
</dbReference>
<name>A0A2K2D893_BRADI</name>
<gene>
    <name evidence="2" type="ORF">BRADI_2g13032v3</name>
</gene>
<accession>A0A2K2D893</accession>
<dbReference type="EMBL" id="CM000881">
    <property type="protein sequence ID" value="PNT70501.1"/>
    <property type="molecule type" value="Genomic_DNA"/>
</dbReference>
<reference evidence="2" key="2">
    <citation type="submission" date="2017-06" db="EMBL/GenBank/DDBJ databases">
        <title>WGS assembly of Brachypodium distachyon.</title>
        <authorList>
            <consortium name="The International Brachypodium Initiative"/>
            <person name="Lucas S."/>
            <person name="Harmon-Smith M."/>
            <person name="Lail K."/>
            <person name="Tice H."/>
            <person name="Grimwood J."/>
            <person name="Bruce D."/>
            <person name="Barry K."/>
            <person name="Shu S."/>
            <person name="Lindquist E."/>
            <person name="Wang M."/>
            <person name="Pitluck S."/>
            <person name="Vogel J.P."/>
            <person name="Garvin D.F."/>
            <person name="Mockler T.C."/>
            <person name="Schmutz J."/>
            <person name="Rokhsar D."/>
            <person name="Bevan M.W."/>
        </authorList>
    </citation>
    <scope>NUCLEOTIDE SEQUENCE</scope>
    <source>
        <strain evidence="2">Bd21</strain>
    </source>
</reference>
<evidence type="ECO:0000313" key="3">
    <source>
        <dbReference type="EnsemblPlants" id="PNT70501"/>
    </source>
</evidence>
<keyword evidence="4" id="KW-1185">Reference proteome</keyword>
<reference evidence="3" key="3">
    <citation type="submission" date="2018-08" db="UniProtKB">
        <authorList>
            <consortium name="EnsemblPlants"/>
        </authorList>
    </citation>
    <scope>IDENTIFICATION</scope>
    <source>
        <strain evidence="3">cv. Bd21</strain>
    </source>
</reference>
<feature type="region of interest" description="Disordered" evidence="1">
    <location>
        <begin position="1"/>
        <end position="94"/>
    </location>
</feature>
<reference evidence="2 3" key="1">
    <citation type="journal article" date="2010" name="Nature">
        <title>Genome sequencing and analysis of the model grass Brachypodium distachyon.</title>
        <authorList>
            <consortium name="International Brachypodium Initiative"/>
        </authorList>
    </citation>
    <scope>NUCLEOTIDE SEQUENCE [LARGE SCALE GENOMIC DNA]</scope>
    <source>
        <strain evidence="2 3">Bd21</strain>
    </source>
</reference>
<dbReference type="EnsemblPlants" id="PNT70501">
    <property type="protein sequence ID" value="PNT70501"/>
    <property type="gene ID" value="BRADI_2g13032v3"/>
</dbReference>
<proteinExistence type="predicted"/>
<evidence type="ECO:0000313" key="4">
    <source>
        <dbReference type="Proteomes" id="UP000008810"/>
    </source>
</evidence>
<dbReference type="AlphaFoldDB" id="A0A2K2D893"/>
<evidence type="ECO:0000313" key="2">
    <source>
        <dbReference type="EMBL" id="PNT70501.1"/>
    </source>
</evidence>
<feature type="compositionally biased region" description="Basic residues" evidence="1">
    <location>
        <begin position="32"/>
        <end position="51"/>
    </location>
</feature>
<dbReference type="InParanoid" id="A0A2K2D893"/>
<organism evidence="2">
    <name type="scientific">Brachypodium distachyon</name>
    <name type="common">Purple false brome</name>
    <name type="synonym">Trachynia distachya</name>
    <dbReference type="NCBI Taxonomy" id="15368"/>
    <lineage>
        <taxon>Eukaryota</taxon>
        <taxon>Viridiplantae</taxon>
        <taxon>Streptophyta</taxon>
        <taxon>Embryophyta</taxon>
        <taxon>Tracheophyta</taxon>
        <taxon>Spermatophyta</taxon>
        <taxon>Magnoliopsida</taxon>
        <taxon>Liliopsida</taxon>
        <taxon>Poales</taxon>
        <taxon>Poaceae</taxon>
        <taxon>BOP clade</taxon>
        <taxon>Pooideae</taxon>
        <taxon>Stipodae</taxon>
        <taxon>Brachypodieae</taxon>
        <taxon>Brachypodium</taxon>
    </lineage>
</organism>
<dbReference type="Gramene" id="PNT70501">
    <property type="protein sequence ID" value="PNT70501"/>
    <property type="gene ID" value="BRADI_2g13032v3"/>
</dbReference>
<evidence type="ECO:0000256" key="1">
    <source>
        <dbReference type="SAM" id="MobiDB-lite"/>
    </source>
</evidence>
<protein>
    <submittedName>
        <fullName evidence="2 3">Uncharacterized protein</fullName>
    </submittedName>
</protein>
<feature type="compositionally biased region" description="Polar residues" evidence="1">
    <location>
        <begin position="67"/>
        <end position="86"/>
    </location>
</feature>
<sequence>MAGSVRGVHGGIGRGGRRCVQRDPICSGVGRRGARQRRPVARPRRSTRRRCRQAESFAASGRPYDRLSNQYRFPNTTDSSYPSGRSTGPWGAVVRGEMPPVVQAPKATCKQTPGLCYGEGHKAVGDLRSSTLALSRHRVPRRGQHPPSV</sequence>